<evidence type="ECO:0000313" key="1">
    <source>
        <dbReference type="EMBL" id="MET3728990.1"/>
    </source>
</evidence>
<keyword evidence="2" id="KW-1185">Reference proteome</keyword>
<dbReference type="Proteomes" id="UP001549097">
    <property type="component" value="Unassembled WGS sequence"/>
</dbReference>
<sequence>MKELVGTCVICDKNLYCVDGFFQGQIVNNQNLCFACFEQNKKESAE</sequence>
<accession>A0ABV2LK92</accession>
<organism evidence="1 2">
    <name type="scientific">Fictibacillus halophilus</name>
    <dbReference type="NCBI Taxonomy" id="1610490"/>
    <lineage>
        <taxon>Bacteria</taxon>
        <taxon>Bacillati</taxon>
        <taxon>Bacillota</taxon>
        <taxon>Bacilli</taxon>
        <taxon>Bacillales</taxon>
        <taxon>Fictibacillaceae</taxon>
        <taxon>Fictibacillus</taxon>
    </lineage>
</organism>
<reference evidence="1 2" key="1">
    <citation type="submission" date="2024-06" db="EMBL/GenBank/DDBJ databases">
        <title>Genomic Encyclopedia of Type Strains, Phase IV (KMG-IV): sequencing the most valuable type-strain genomes for metagenomic binning, comparative biology and taxonomic classification.</title>
        <authorList>
            <person name="Goeker M."/>
        </authorList>
    </citation>
    <scope>NUCLEOTIDE SEQUENCE [LARGE SCALE GENOMIC DNA]</scope>
    <source>
        <strain evidence="1 2">DSM 100124</strain>
    </source>
</reference>
<evidence type="ECO:0008006" key="3">
    <source>
        <dbReference type="Google" id="ProtNLM"/>
    </source>
</evidence>
<proteinExistence type="predicted"/>
<gene>
    <name evidence="1" type="ORF">ABID52_002571</name>
</gene>
<name>A0ABV2LK92_9BACL</name>
<evidence type="ECO:0000313" key="2">
    <source>
        <dbReference type="Proteomes" id="UP001549097"/>
    </source>
</evidence>
<comment type="caution">
    <text evidence="1">The sequence shown here is derived from an EMBL/GenBank/DDBJ whole genome shotgun (WGS) entry which is preliminary data.</text>
</comment>
<protein>
    <recommendedName>
        <fullName evidence="3">SR1 protein</fullName>
    </recommendedName>
</protein>
<dbReference type="RefSeq" id="WP_198766852.1">
    <property type="nucleotide sequence ID" value="NZ_JAEACF010000001.1"/>
</dbReference>
<dbReference type="EMBL" id="JBEPMP010000001">
    <property type="protein sequence ID" value="MET3728990.1"/>
    <property type="molecule type" value="Genomic_DNA"/>
</dbReference>